<keyword evidence="9" id="KW-1185">Reference proteome</keyword>
<evidence type="ECO:0000256" key="6">
    <source>
        <dbReference type="SAM" id="MobiDB-lite"/>
    </source>
</evidence>
<dbReference type="EMBL" id="JAUDZG010000005">
    <property type="protein sequence ID" value="KAK3304288.1"/>
    <property type="molecule type" value="Genomic_DNA"/>
</dbReference>
<dbReference type="InterPro" id="IPR011598">
    <property type="entry name" value="bHLH_dom"/>
</dbReference>
<feature type="compositionally biased region" description="Low complexity" evidence="6">
    <location>
        <begin position="272"/>
        <end position="291"/>
    </location>
</feature>
<dbReference type="GO" id="GO:0005634">
    <property type="term" value="C:nucleus"/>
    <property type="evidence" value="ECO:0007669"/>
    <property type="project" value="UniProtKB-SubCell"/>
</dbReference>
<dbReference type="CDD" id="cd11404">
    <property type="entry name" value="bHLHzip_Mlx_like"/>
    <property type="match status" value="1"/>
</dbReference>
<gene>
    <name evidence="8" type="ORF">B0T15DRAFT_494758</name>
</gene>
<keyword evidence="2" id="KW-0805">Transcription regulation</keyword>
<accession>A0AAJ0GQI0</accession>
<keyword evidence="5" id="KW-0539">Nucleus</keyword>
<sequence>MDPIQPETLPFGFGVSHSPLLDFDVPPLAGTDELLDNDERQYLDSFFQCVNRNGYSDPWLGEGLGGIFTSEWRLPPEIIGHNVSYGTVNQTLVEAVVPDPTGETIPHALSARLSQPHTMTSAPSLRYLQKPPRESASSSTPADVLAAATVLSRTSAPNFGMSFSTSQETSAPTSLPLLSSQNLPVEPSARNPHQFSPSQHRVGRQNGTVFSALGHGDTYVHRPRRPVEEVRFGSDPNFSHHNFVPASERETTEAMMAEQLATLGCLKRNISAAPTRAPSPTSWSPTSPNAAIHSTRQSNTMGQNPTIPKGSGNSELTHSRKRMKYSRSGKASMDQNMQQTFSAPVLAETPTIIKKEVTTSGPRRKKPPIPITPEAEAVSAGSTKKRRKSGVAAGGSSNPNNGAANSSSRSSMGKGPRENLTEEQKRENHIKSEQKRRNIIKSGYENLERIVPDIKGNGYSRAVTLKKTADWLLELEAGNKRLEELLLKLERGRAGT</sequence>
<evidence type="ECO:0000313" key="9">
    <source>
        <dbReference type="Proteomes" id="UP001273166"/>
    </source>
</evidence>
<proteinExistence type="predicted"/>
<dbReference type="SUPFAM" id="SSF47459">
    <property type="entry name" value="HLH, helix-loop-helix DNA-binding domain"/>
    <property type="match status" value="1"/>
</dbReference>
<evidence type="ECO:0000256" key="5">
    <source>
        <dbReference type="ARBA" id="ARBA00023242"/>
    </source>
</evidence>
<dbReference type="GeneID" id="87885870"/>
<dbReference type="Gene3D" id="4.10.280.10">
    <property type="entry name" value="Helix-loop-helix DNA-binding domain"/>
    <property type="match status" value="1"/>
</dbReference>
<name>A0AAJ0GQI0_9PEZI</name>
<feature type="compositionally biased region" description="Low complexity" evidence="6">
    <location>
        <begin position="390"/>
        <end position="411"/>
    </location>
</feature>
<feature type="region of interest" description="Disordered" evidence="6">
    <location>
        <begin position="353"/>
        <end position="435"/>
    </location>
</feature>
<protein>
    <recommendedName>
        <fullName evidence="7">BHLH domain-containing protein</fullName>
    </recommendedName>
</protein>
<dbReference type="InterPro" id="IPR036638">
    <property type="entry name" value="HLH_DNA-bd_sf"/>
</dbReference>
<keyword evidence="3" id="KW-0238">DNA-binding</keyword>
<reference evidence="8" key="1">
    <citation type="journal article" date="2023" name="Mol. Phylogenet. Evol.">
        <title>Genome-scale phylogeny and comparative genomics of the fungal order Sordariales.</title>
        <authorList>
            <person name="Hensen N."/>
            <person name="Bonometti L."/>
            <person name="Westerberg I."/>
            <person name="Brannstrom I.O."/>
            <person name="Guillou S."/>
            <person name="Cros-Aarteil S."/>
            <person name="Calhoun S."/>
            <person name="Haridas S."/>
            <person name="Kuo A."/>
            <person name="Mondo S."/>
            <person name="Pangilinan J."/>
            <person name="Riley R."/>
            <person name="LaButti K."/>
            <person name="Andreopoulos B."/>
            <person name="Lipzen A."/>
            <person name="Chen C."/>
            <person name="Yan M."/>
            <person name="Daum C."/>
            <person name="Ng V."/>
            <person name="Clum A."/>
            <person name="Steindorff A."/>
            <person name="Ohm R.A."/>
            <person name="Martin F."/>
            <person name="Silar P."/>
            <person name="Natvig D.O."/>
            <person name="Lalanne C."/>
            <person name="Gautier V."/>
            <person name="Ament-Velasquez S.L."/>
            <person name="Kruys A."/>
            <person name="Hutchinson M.I."/>
            <person name="Powell A.J."/>
            <person name="Barry K."/>
            <person name="Miller A.N."/>
            <person name="Grigoriev I.V."/>
            <person name="Debuchy R."/>
            <person name="Gladieux P."/>
            <person name="Hiltunen Thoren M."/>
            <person name="Johannesson H."/>
        </authorList>
    </citation>
    <scope>NUCLEOTIDE SEQUENCE</scope>
    <source>
        <strain evidence="8">CBS 333.67</strain>
    </source>
</reference>
<feature type="region of interest" description="Disordered" evidence="6">
    <location>
        <begin position="272"/>
        <end position="335"/>
    </location>
</feature>
<comment type="subcellular location">
    <subcellularLocation>
        <location evidence="1">Nucleus</location>
    </subcellularLocation>
</comment>
<keyword evidence="4" id="KW-0804">Transcription</keyword>
<dbReference type="Proteomes" id="UP001273166">
    <property type="component" value="Unassembled WGS sequence"/>
</dbReference>
<evidence type="ECO:0000256" key="1">
    <source>
        <dbReference type="ARBA" id="ARBA00004123"/>
    </source>
</evidence>
<evidence type="ECO:0000256" key="3">
    <source>
        <dbReference type="ARBA" id="ARBA00023125"/>
    </source>
</evidence>
<feature type="domain" description="BHLH" evidence="7">
    <location>
        <begin position="424"/>
        <end position="475"/>
    </location>
</feature>
<reference evidence="8" key="2">
    <citation type="submission" date="2023-06" db="EMBL/GenBank/DDBJ databases">
        <authorList>
            <consortium name="Lawrence Berkeley National Laboratory"/>
            <person name="Mondo S.J."/>
            <person name="Hensen N."/>
            <person name="Bonometti L."/>
            <person name="Westerberg I."/>
            <person name="Brannstrom I.O."/>
            <person name="Guillou S."/>
            <person name="Cros-Aarteil S."/>
            <person name="Calhoun S."/>
            <person name="Haridas S."/>
            <person name="Kuo A."/>
            <person name="Pangilinan J."/>
            <person name="Riley R."/>
            <person name="Labutti K."/>
            <person name="Andreopoulos B."/>
            <person name="Lipzen A."/>
            <person name="Chen C."/>
            <person name="Yanf M."/>
            <person name="Daum C."/>
            <person name="Ng V."/>
            <person name="Clum A."/>
            <person name="Steindorff A."/>
            <person name="Ohm R."/>
            <person name="Martin F."/>
            <person name="Silar P."/>
            <person name="Natvig D."/>
            <person name="Lalanne C."/>
            <person name="Gautier V."/>
            <person name="Ament-Velasquez S.L."/>
            <person name="Kruys A."/>
            <person name="Hutchinson M.I."/>
            <person name="Powell A.J."/>
            <person name="Barry K."/>
            <person name="Miller A.N."/>
            <person name="Grigoriev I.V."/>
            <person name="Debuchy R."/>
            <person name="Gladieux P."/>
            <person name="Thoren M.H."/>
            <person name="Johannesson H."/>
        </authorList>
    </citation>
    <scope>NUCLEOTIDE SEQUENCE</scope>
    <source>
        <strain evidence="8">CBS 333.67</strain>
    </source>
</reference>
<dbReference type="GO" id="GO:0000981">
    <property type="term" value="F:DNA-binding transcription factor activity, RNA polymerase II-specific"/>
    <property type="evidence" value="ECO:0007669"/>
    <property type="project" value="TreeGrafter"/>
</dbReference>
<dbReference type="InterPro" id="IPR052207">
    <property type="entry name" value="Max-like/E-box_TFs"/>
</dbReference>
<comment type="caution">
    <text evidence="8">The sequence shown here is derived from an EMBL/GenBank/DDBJ whole genome shotgun (WGS) entry which is preliminary data.</text>
</comment>
<dbReference type="PROSITE" id="PS50888">
    <property type="entry name" value="BHLH"/>
    <property type="match status" value="1"/>
</dbReference>
<evidence type="ECO:0000256" key="2">
    <source>
        <dbReference type="ARBA" id="ARBA00023015"/>
    </source>
</evidence>
<feature type="compositionally biased region" description="Basic and acidic residues" evidence="6">
    <location>
        <begin position="415"/>
        <end position="435"/>
    </location>
</feature>
<organism evidence="8 9">
    <name type="scientific">Chaetomium strumarium</name>
    <dbReference type="NCBI Taxonomy" id="1170767"/>
    <lineage>
        <taxon>Eukaryota</taxon>
        <taxon>Fungi</taxon>
        <taxon>Dikarya</taxon>
        <taxon>Ascomycota</taxon>
        <taxon>Pezizomycotina</taxon>
        <taxon>Sordariomycetes</taxon>
        <taxon>Sordariomycetidae</taxon>
        <taxon>Sordariales</taxon>
        <taxon>Chaetomiaceae</taxon>
        <taxon>Chaetomium</taxon>
    </lineage>
</organism>
<dbReference type="Pfam" id="PF00010">
    <property type="entry name" value="HLH"/>
    <property type="match status" value="1"/>
</dbReference>
<dbReference type="RefSeq" id="XP_062720068.1">
    <property type="nucleotide sequence ID" value="XM_062867041.1"/>
</dbReference>
<evidence type="ECO:0000256" key="4">
    <source>
        <dbReference type="ARBA" id="ARBA00023163"/>
    </source>
</evidence>
<dbReference type="PANTHER" id="PTHR15741:SF27">
    <property type="entry name" value="TRANSCRIPTION FACTOR AP-4"/>
    <property type="match status" value="1"/>
</dbReference>
<dbReference type="AlphaFoldDB" id="A0AAJ0GQI0"/>
<dbReference type="PANTHER" id="PTHR15741">
    <property type="entry name" value="BASIC HELIX-LOOP-HELIX ZIP TRANSCRIPTION FACTOR"/>
    <property type="match status" value="1"/>
</dbReference>
<evidence type="ECO:0000259" key="7">
    <source>
        <dbReference type="PROSITE" id="PS50888"/>
    </source>
</evidence>
<dbReference type="GO" id="GO:0000978">
    <property type="term" value="F:RNA polymerase II cis-regulatory region sequence-specific DNA binding"/>
    <property type="evidence" value="ECO:0007669"/>
    <property type="project" value="TreeGrafter"/>
</dbReference>
<feature type="compositionally biased region" description="Polar residues" evidence="6">
    <location>
        <begin position="292"/>
        <end position="316"/>
    </location>
</feature>
<dbReference type="GO" id="GO:0046983">
    <property type="term" value="F:protein dimerization activity"/>
    <property type="evidence" value="ECO:0007669"/>
    <property type="project" value="InterPro"/>
</dbReference>
<evidence type="ECO:0000313" key="8">
    <source>
        <dbReference type="EMBL" id="KAK3304288.1"/>
    </source>
</evidence>